<sequence>MEEQVPAMWPWGLELGIFVPLTHNLLFRFSADTYNVEYFESWGIKLSTGVSL</sequence>
<proteinExistence type="predicted"/>
<dbReference type="Proteomes" id="UP000001296">
    <property type="component" value="Chromosome"/>
</dbReference>
<dbReference type="EMBL" id="CP001698">
    <property type="protein sequence ID" value="ADN02637.1"/>
    <property type="molecule type" value="Genomic_DNA"/>
</dbReference>
<dbReference type="PaxDb" id="665571-STHERM_c17010"/>
<reference key="1">
    <citation type="submission" date="2009-08" db="EMBL/GenBank/DDBJ databases">
        <title>The genome sequence of Spirochaeta thermophila DSM6192.</title>
        <authorList>
            <person name="Angelov A."/>
            <person name="Mientus M."/>
            <person name="Wittenberg S."/>
            <person name="Lehmann R."/>
            <person name="Liesegang H."/>
            <person name="Daniel R."/>
            <person name="Liebl W."/>
        </authorList>
    </citation>
    <scope>NUCLEOTIDE SEQUENCE</scope>
    <source>
        <strain>DSM 6192</strain>
    </source>
</reference>
<protein>
    <submittedName>
        <fullName evidence="1">Uncharacterized protein</fullName>
    </submittedName>
</protein>
<evidence type="ECO:0000313" key="1">
    <source>
        <dbReference type="EMBL" id="ADN02637.1"/>
    </source>
</evidence>
<gene>
    <name evidence="1" type="ordered locus">STHERM_c17010</name>
</gene>
<dbReference type="KEGG" id="sta:STHERM_c17010"/>
<dbReference type="HOGENOM" id="CLU_3084873_0_0_12"/>
<reference evidence="1 2" key="2">
    <citation type="journal article" date="2010" name="J. Bacteriol.">
        <title>Genome sequence of the polysaccharide-degrading, thermophilic anaerobe Spirochaeta thermophila DSM 6192.</title>
        <authorList>
            <person name="Angelov A."/>
            <person name="Liebl S."/>
            <person name="Ballschmiter M."/>
            <person name="Bomeke M."/>
            <person name="Lehmann R."/>
            <person name="Liesegang H."/>
            <person name="Daniel R."/>
            <person name="Liebl W."/>
        </authorList>
    </citation>
    <scope>NUCLEOTIDE SEQUENCE [LARGE SCALE GENOMIC DNA]</scope>
    <source>
        <strain evidence="2">ATCC 49972 / DSM 6192 / RI 19.B1</strain>
    </source>
</reference>
<dbReference type="AlphaFoldDB" id="E0RNP6"/>
<name>E0RNP6_WINT6</name>
<dbReference type="RefSeq" id="WP_013314476.1">
    <property type="nucleotide sequence ID" value="NC_014484.1"/>
</dbReference>
<organism evidence="1 2">
    <name type="scientific">Winmispira thermophila (strain ATCC 49972 / DSM 6192 / RI 19.B1)</name>
    <name type="common">Spirochaeta thermophila</name>
    <dbReference type="NCBI Taxonomy" id="665571"/>
    <lineage>
        <taxon>Bacteria</taxon>
        <taxon>Pseudomonadati</taxon>
        <taxon>Spirochaetota</taxon>
        <taxon>Spirochaetia</taxon>
        <taxon>Winmispirales</taxon>
        <taxon>Winmispiraceae</taxon>
        <taxon>Winmispira</taxon>
    </lineage>
</organism>
<accession>E0RNP6</accession>
<evidence type="ECO:0000313" key="2">
    <source>
        <dbReference type="Proteomes" id="UP000001296"/>
    </source>
</evidence>